<reference evidence="2 3" key="1">
    <citation type="submission" date="2019-05" db="EMBL/GenBank/DDBJ databases">
        <title>Mikania micrantha, genome provides insights into the molecular mechanism of rapid growth.</title>
        <authorList>
            <person name="Liu B."/>
        </authorList>
    </citation>
    <scope>NUCLEOTIDE SEQUENCE [LARGE SCALE GENOMIC DNA]</scope>
    <source>
        <strain evidence="2">NLD-2019</strain>
        <tissue evidence="2">Leaf</tissue>
    </source>
</reference>
<proteinExistence type="predicted"/>
<feature type="region of interest" description="Disordered" evidence="1">
    <location>
        <begin position="267"/>
        <end position="306"/>
    </location>
</feature>
<feature type="compositionally biased region" description="Pro residues" evidence="1">
    <location>
        <begin position="87"/>
        <end position="99"/>
    </location>
</feature>
<gene>
    <name evidence="2" type="ORF">E3N88_13441</name>
</gene>
<evidence type="ECO:0008006" key="4">
    <source>
        <dbReference type="Google" id="ProtNLM"/>
    </source>
</evidence>
<feature type="compositionally biased region" description="Basic residues" evidence="1">
    <location>
        <begin position="283"/>
        <end position="305"/>
    </location>
</feature>
<evidence type="ECO:0000313" key="3">
    <source>
        <dbReference type="Proteomes" id="UP000326396"/>
    </source>
</evidence>
<name>A0A5N6PA81_9ASTR</name>
<accession>A0A5N6PA81</accession>
<dbReference type="AlphaFoldDB" id="A0A5N6PA81"/>
<protein>
    <recommendedName>
        <fullName evidence="4">HMA domain-containing protein</fullName>
    </recommendedName>
</protein>
<keyword evidence="3" id="KW-1185">Reference proteome</keyword>
<feature type="region of interest" description="Disordered" evidence="1">
    <location>
        <begin position="47"/>
        <end position="99"/>
    </location>
</feature>
<dbReference type="OrthoDB" id="785270at2759"/>
<evidence type="ECO:0000256" key="1">
    <source>
        <dbReference type="SAM" id="MobiDB-lite"/>
    </source>
</evidence>
<dbReference type="PANTHER" id="PTHR47005">
    <property type="entry name" value="HEAVY METAL TRANSPORT/DETOXIFICATION SUPERFAMILY PROTEIN"/>
    <property type="match status" value="1"/>
</dbReference>
<dbReference type="EMBL" id="SZYD01000006">
    <property type="protein sequence ID" value="KAD5961968.1"/>
    <property type="molecule type" value="Genomic_DNA"/>
</dbReference>
<feature type="compositionally biased region" description="Pro residues" evidence="1">
    <location>
        <begin position="50"/>
        <end position="80"/>
    </location>
</feature>
<dbReference type="Proteomes" id="UP000326396">
    <property type="component" value="Linkage Group LG14"/>
</dbReference>
<evidence type="ECO:0000313" key="2">
    <source>
        <dbReference type="EMBL" id="KAD5961968.1"/>
    </source>
</evidence>
<organism evidence="2 3">
    <name type="scientific">Mikania micrantha</name>
    <name type="common">bitter vine</name>
    <dbReference type="NCBI Taxonomy" id="192012"/>
    <lineage>
        <taxon>Eukaryota</taxon>
        <taxon>Viridiplantae</taxon>
        <taxon>Streptophyta</taxon>
        <taxon>Embryophyta</taxon>
        <taxon>Tracheophyta</taxon>
        <taxon>Spermatophyta</taxon>
        <taxon>Magnoliopsida</taxon>
        <taxon>eudicotyledons</taxon>
        <taxon>Gunneridae</taxon>
        <taxon>Pentapetalae</taxon>
        <taxon>asterids</taxon>
        <taxon>campanulids</taxon>
        <taxon>Asterales</taxon>
        <taxon>Asteraceae</taxon>
        <taxon>Asteroideae</taxon>
        <taxon>Heliantheae alliance</taxon>
        <taxon>Eupatorieae</taxon>
        <taxon>Mikania</taxon>
    </lineage>
</organism>
<dbReference type="PANTHER" id="PTHR47005:SF5">
    <property type="entry name" value="HEAVY METAL TRANSPORT_DETOXIFICATION SUPERFAMILY PROTEIN"/>
    <property type="match status" value="1"/>
</dbReference>
<comment type="caution">
    <text evidence="2">The sequence shown here is derived from an EMBL/GenBank/DDBJ whole genome shotgun (WGS) entry which is preliminary data.</text>
</comment>
<sequence>MASEKIRNQVFDEEKNKVMITVVCCDPEKMRDKLCCKGGKAIQSIEILQPPVPKPPPPKIVPGPTNPQPIPNEKVPPGPTPAVKTLPGPPKPQPQPQPQPPVSVCCQECYEGRDGGPCHYWYGWPPPGPCYYYGYHYVGNRPPCYVRCDYFCEENPQGCSVMFSVFGMMNKGVTLLCTMLDQQQVKGPTHNQQIQPKSEESTEKLGAVITKIRSHFIRFSLLKGSRQQFDQDQGGFISDIKPIRTDATLDLSQKAEKGLLLMRVAGKREKEGQKNGGHGGRGGIRRGKSQRLKGCHGGRGGRKNGGHASCRVAVDAFFVHDCC</sequence>